<evidence type="ECO:0000256" key="2">
    <source>
        <dbReference type="SAM" id="SignalP"/>
    </source>
</evidence>
<dbReference type="AlphaFoldDB" id="B0EGW1"/>
<dbReference type="OMA" id="SCTEMPG"/>
<name>B0EGW1_ENTDS</name>
<dbReference type="OrthoDB" id="29618at2759"/>
<keyword evidence="1" id="KW-1133">Transmembrane helix</keyword>
<gene>
    <name evidence="3" type="ORF">EDI_100600</name>
</gene>
<keyword evidence="4" id="KW-1185">Reference proteome</keyword>
<protein>
    <recommendedName>
        <fullName evidence="5">TNFR-Cys domain-containing protein</fullName>
    </recommendedName>
</protein>
<dbReference type="RefSeq" id="XP_001737478.1">
    <property type="nucleotide sequence ID" value="XM_001737426.1"/>
</dbReference>
<keyword evidence="1" id="KW-0812">Transmembrane</keyword>
<dbReference type="eggNOG" id="ENOG502RHC4">
    <property type="taxonomic scope" value="Eukaryota"/>
</dbReference>
<dbReference type="Proteomes" id="UP000008076">
    <property type="component" value="Unassembled WGS sequence"/>
</dbReference>
<feature type="chain" id="PRO_5002749770" description="TNFR-Cys domain-containing protein" evidence="2">
    <location>
        <begin position="20"/>
        <end position="133"/>
    </location>
</feature>
<sequence length="133" mass="15396">MKNHLIHIIILLFYCLSNGEEFPKCETYTLCTSCTEVQGDEFRPVARGCVWCEQSFKSYCSYPASSNCTIANRKTFGKCGFSWVPVVIIILIFGFLFFVYGLFIMIIKQCEYNTYQKILAKNEKEMAFELITN</sequence>
<organism evidence="4">
    <name type="scientific">Entamoeba dispar (strain ATCC PRA-260 / SAW760)</name>
    <dbReference type="NCBI Taxonomy" id="370354"/>
    <lineage>
        <taxon>Eukaryota</taxon>
        <taxon>Amoebozoa</taxon>
        <taxon>Evosea</taxon>
        <taxon>Archamoebae</taxon>
        <taxon>Mastigamoebida</taxon>
        <taxon>Entamoebidae</taxon>
        <taxon>Entamoeba</taxon>
    </lineage>
</organism>
<feature type="transmembrane region" description="Helical" evidence="1">
    <location>
        <begin position="83"/>
        <end position="107"/>
    </location>
</feature>
<evidence type="ECO:0000313" key="3">
    <source>
        <dbReference type="EMBL" id="EDR26226.1"/>
    </source>
</evidence>
<dbReference type="GeneID" id="5882517"/>
<reference evidence="4" key="1">
    <citation type="submission" date="2007-12" db="EMBL/GenBank/DDBJ databases">
        <title>Annotation of Entamoeba dispar SAW760.</title>
        <authorList>
            <person name="Lorenzi H."/>
            <person name="Inman J."/>
            <person name="Schobel S."/>
            <person name="Amedeo P."/>
            <person name="Caler E."/>
        </authorList>
    </citation>
    <scope>NUCLEOTIDE SEQUENCE [LARGE SCALE GENOMIC DNA]</scope>
    <source>
        <strain evidence="4">ATCC PRA-260 / SAW760</strain>
    </source>
</reference>
<keyword evidence="2" id="KW-0732">Signal</keyword>
<dbReference type="VEuPathDB" id="AmoebaDB:EDI_100600"/>
<keyword evidence="1" id="KW-0472">Membrane</keyword>
<proteinExistence type="predicted"/>
<evidence type="ECO:0000256" key="1">
    <source>
        <dbReference type="SAM" id="Phobius"/>
    </source>
</evidence>
<accession>B0EGW1</accession>
<dbReference type="KEGG" id="edi:EDI_100600"/>
<feature type="signal peptide" evidence="2">
    <location>
        <begin position="1"/>
        <end position="19"/>
    </location>
</feature>
<evidence type="ECO:0008006" key="5">
    <source>
        <dbReference type="Google" id="ProtNLM"/>
    </source>
</evidence>
<dbReference type="EMBL" id="DS549260">
    <property type="protein sequence ID" value="EDR26226.1"/>
    <property type="molecule type" value="Genomic_DNA"/>
</dbReference>
<evidence type="ECO:0000313" key="4">
    <source>
        <dbReference type="Proteomes" id="UP000008076"/>
    </source>
</evidence>